<feature type="region of interest" description="Disordered" evidence="3">
    <location>
        <begin position="742"/>
        <end position="767"/>
    </location>
</feature>
<name>A0A1B2JFN5_PICPA</name>
<dbReference type="InterPro" id="IPR019487">
    <property type="entry name" value="RAM_signalling_pathway_SOG2"/>
</dbReference>
<accession>A0A1B2JFN5</accession>
<proteinExistence type="predicted"/>
<dbReference type="EMBL" id="CP014586">
    <property type="protein sequence ID" value="ANZ76618.1"/>
    <property type="molecule type" value="Genomic_DNA"/>
</dbReference>
<evidence type="ECO:0000313" key="5">
    <source>
        <dbReference type="Proteomes" id="UP000094565"/>
    </source>
</evidence>
<dbReference type="AlphaFoldDB" id="A0A1B2JFN5"/>
<dbReference type="Proteomes" id="UP000094565">
    <property type="component" value="Chromosome 3"/>
</dbReference>
<feature type="compositionally biased region" description="Polar residues" evidence="3">
    <location>
        <begin position="217"/>
        <end position="226"/>
    </location>
</feature>
<feature type="region of interest" description="Disordered" evidence="3">
    <location>
        <begin position="321"/>
        <end position="350"/>
    </location>
</feature>
<keyword evidence="5" id="KW-1185">Reference proteome</keyword>
<dbReference type="PROSITE" id="PS51450">
    <property type="entry name" value="LRR"/>
    <property type="match status" value="1"/>
</dbReference>
<feature type="compositionally biased region" description="Basic and acidic residues" evidence="3">
    <location>
        <begin position="757"/>
        <end position="767"/>
    </location>
</feature>
<dbReference type="InterPro" id="IPR003591">
    <property type="entry name" value="Leu-rich_rpt_typical-subtyp"/>
</dbReference>
<feature type="compositionally biased region" description="Polar residues" evidence="3">
    <location>
        <begin position="340"/>
        <end position="350"/>
    </location>
</feature>
<dbReference type="Pfam" id="PF10428">
    <property type="entry name" value="SOG2"/>
    <property type="match status" value="2"/>
</dbReference>
<dbReference type="PANTHER" id="PTHR48051:SF1">
    <property type="entry name" value="RAS SUPPRESSOR PROTEIN 1"/>
    <property type="match status" value="1"/>
</dbReference>
<dbReference type="Gene3D" id="3.80.10.10">
    <property type="entry name" value="Ribonuclease Inhibitor"/>
    <property type="match status" value="1"/>
</dbReference>
<keyword evidence="1" id="KW-0433">Leucine-rich repeat</keyword>
<dbReference type="GO" id="GO:0005737">
    <property type="term" value="C:cytoplasm"/>
    <property type="evidence" value="ECO:0007669"/>
    <property type="project" value="TreeGrafter"/>
</dbReference>
<protein>
    <submittedName>
        <fullName evidence="4">BA75_04253T0</fullName>
    </submittedName>
</protein>
<feature type="region of interest" description="Disordered" evidence="3">
    <location>
        <begin position="242"/>
        <end position="288"/>
    </location>
</feature>
<feature type="compositionally biased region" description="Polar residues" evidence="3">
    <location>
        <begin position="248"/>
        <end position="259"/>
    </location>
</feature>
<evidence type="ECO:0000313" key="4">
    <source>
        <dbReference type="EMBL" id="ANZ76618.1"/>
    </source>
</evidence>
<sequence>MVADDENAGPRASTDPQTSGELSRSRAVTLISEEFKRSINDDNGMKLANCNLHSFPTEAIEMIKDRTTRLSLQDNVLSFLPLYFNRLSQLTCLDLHGNSFQEFPLVLCLLQKLEVLDISSNQIRTLPKNVSNLTSLKVLSLQDNFLETLPSSVSKMVNLKVLELSGNPMKFPTLENIQMWQQQTSRDWLDNLRSFLSSHGEEKDDSNDSDDGLIMRSRSNSENHISTRAAKRMGFVIKKPVNSEPAPLQTSKPVEQDTQNNNTTTTTTITTTTTNISALPSVPPPPPPLSINTTSTVSNAPSITTPTIPTAINPTIAARLSPKDFSGSKKSNVAPRNRSHTFGTSEGNGTIFNHEKKSSAYFKRLSTLPEGKGSSLTQSKLFEISNKIVFSLTEAHNVVQKFCDYCEDAKLSSRMEWYLNNSDEHFGGLVGYLELLQQVPSPTPTSLTDNVISSVSHCLSSFKQIVVFLRSRLDSFTDKANILVLRQSCLRLFGSCAELVNCYQILNPNFKAIPPKQPARTKPLRIDTTVTAGEDLLQTDVKDLKEQDELLFEYIGNATSAAQVVFSQLNAAISKSAIASAQGEESRSVSNVVALKVKDLTSTCVSAMDVTRRLHSRLATIRQEESLVEVRKFWDDTNYFLKVIINILASTKSAMADLPMLNDVRSSMATLTKATKDVTIRLEESSFRHLIRANELPALSTTTQFNSNPPLLSSIPSTTAFSGVHDGALSVSTPLTATLVPGKAAHPTKSSGNLFEETLRMDSEKRS</sequence>
<dbReference type="SMART" id="SM00365">
    <property type="entry name" value="LRR_SD22"/>
    <property type="match status" value="3"/>
</dbReference>
<evidence type="ECO:0000256" key="2">
    <source>
        <dbReference type="ARBA" id="ARBA00022737"/>
    </source>
</evidence>
<dbReference type="SMART" id="SM00364">
    <property type="entry name" value="LRR_BAC"/>
    <property type="match status" value="2"/>
</dbReference>
<dbReference type="SMART" id="SM00369">
    <property type="entry name" value="LRR_TYP"/>
    <property type="match status" value="3"/>
</dbReference>
<reference evidence="4 5" key="1">
    <citation type="submission" date="2016-02" db="EMBL/GenBank/DDBJ databases">
        <title>Comparative genomic and transcriptomic foundation for Pichia pastoris.</title>
        <authorList>
            <person name="Love K.R."/>
            <person name="Shah K.A."/>
            <person name="Whittaker C.A."/>
            <person name="Wu J."/>
            <person name="Bartlett M.C."/>
            <person name="Ma D."/>
            <person name="Leeson R.L."/>
            <person name="Priest M."/>
            <person name="Young S.K."/>
            <person name="Love J.C."/>
        </authorList>
    </citation>
    <scope>NUCLEOTIDE SEQUENCE [LARGE SCALE GENOMIC DNA]</scope>
    <source>
        <strain evidence="4 5">ATCC 28485</strain>
    </source>
</reference>
<feature type="region of interest" description="Disordered" evidence="3">
    <location>
        <begin position="198"/>
        <end position="227"/>
    </location>
</feature>
<gene>
    <name evidence="4" type="primary">SOG2</name>
    <name evidence="4" type="ORF">ATY40_BA7504253</name>
</gene>
<feature type="compositionally biased region" description="Low complexity" evidence="3">
    <location>
        <begin position="260"/>
        <end position="276"/>
    </location>
</feature>
<dbReference type="Pfam" id="PF13855">
    <property type="entry name" value="LRR_8"/>
    <property type="match status" value="1"/>
</dbReference>
<dbReference type="InterPro" id="IPR032675">
    <property type="entry name" value="LRR_dom_sf"/>
</dbReference>
<feature type="region of interest" description="Disordered" evidence="3">
    <location>
        <begin position="1"/>
        <end position="25"/>
    </location>
</feature>
<dbReference type="OrthoDB" id="1394818at2759"/>
<dbReference type="InterPro" id="IPR001611">
    <property type="entry name" value="Leu-rich_rpt"/>
</dbReference>
<evidence type="ECO:0000256" key="1">
    <source>
        <dbReference type="ARBA" id="ARBA00022614"/>
    </source>
</evidence>
<dbReference type="SUPFAM" id="SSF52075">
    <property type="entry name" value="Outer arm dynein light chain 1"/>
    <property type="match status" value="1"/>
</dbReference>
<keyword evidence="2" id="KW-0677">Repeat</keyword>
<dbReference type="PANTHER" id="PTHR48051">
    <property type="match status" value="1"/>
</dbReference>
<organism evidence="4 5">
    <name type="scientific">Komagataella pastoris</name>
    <name type="common">Yeast</name>
    <name type="synonym">Pichia pastoris</name>
    <dbReference type="NCBI Taxonomy" id="4922"/>
    <lineage>
        <taxon>Eukaryota</taxon>
        <taxon>Fungi</taxon>
        <taxon>Dikarya</taxon>
        <taxon>Ascomycota</taxon>
        <taxon>Saccharomycotina</taxon>
        <taxon>Pichiomycetes</taxon>
        <taxon>Pichiales</taxon>
        <taxon>Pichiaceae</taxon>
        <taxon>Komagataella</taxon>
    </lineage>
</organism>
<evidence type="ECO:0000256" key="3">
    <source>
        <dbReference type="SAM" id="MobiDB-lite"/>
    </source>
</evidence>
<dbReference type="InterPro" id="IPR050216">
    <property type="entry name" value="LRR_domain-containing"/>
</dbReference>